<organism evidence="1">
    <name type="scientific">marine metagenome</name>
    <dbReference type="NCBI Taxonomy" id="408172"/>
    <lineage>
        <taxon>unclassified sequences</taxon>
        <taxon>metagenomes</taxon>
        <taxon>ecological metagenomes</taxon>
    </lineage>
</organism>
<gene>
    <name evidence="1" type="ORF">METZ01_LOCUS344328</name>
</gene>
<reference evidence="1" key="1">
    <citation type="submission" date="2018-05" db="EMBL/GenBank/DDBJ databases">
        <authorList>
            <person name="Lanie J.A."/>
            <person name="Ng W.-L."/>
            <person name="Kazmierczak K.M."/>
            <person name="Andrzejewski T.M."/>
            <person name="Davidsen T.M."/>
            <person name="Wayne K.J."/>
            <person name="Tettelin H."/>
            <person name="Glass J.I."/>
            <person name="Rusch D."/>
            <person name="Podicherti R."/>
            <person name="Tsui H.-C.T."/>
            <person name="Winkler M.E."/>
        </authorList>
    </citation>
    <scope>NUCLEOTIDE SEQUENCE</scope>
</reference>
<protein>
    <recommendedName>
        <fullName evidence="2">Winged helix-turn helix domain-containing protein</fullName>
    </recommendedName>
</protein>
<evidence type="ECO:0008006" key="2">
    <source>
        <dbReference type="Google" id="ProtNLM"/>
    </source>
</evidence>
<dbReference type="SUPFAM" id="SSF46689">
    <property type="entry name" value="Homeodomain-like"/>
    <property type="match status" value="1"/>
</dbReference>
<dbReference type="Pfam" id="PF13384">
    <property type="entry name" value="HTH_23"/>
    <property type="match status" value="1"/>
</dbReference>
<dbReference type="AlphaFoldDB" id="A0A382R169"/>
<sequence length="166" mass="18536">MPGRQAPAVHVTARQEELLRKLVRGTTIPQRLAVRAQIVLLAAAGHSSEQIVGKLVVTRPMVRKWRRRWSASQDQLRVVEGEESDSAVQSRICEILADAPRCGRPSDISPEQILEIIAIACEDPETAQRPFSHWTPGEVARESVRRGIIESISTRSVDRFLKGDRS</sequence>
<evidence type="ECO:0000313" key="1">
    <source>
        <dbReference type="EMBL" id="SVC91474.1"/>
    </source>
</evidence>
<proteinExistence type="predicted"/>
<name>A0A382R169_9ZZZZ</name>
<accession>A0A382R169</accession>
<dbReference type="EMBL" id="UINC01118387">
    <property type="protein sequence ID" value="SVC91474.1"/>
    <property type="molecule type" value="Genomic_DNA"/>
</dbReference>
<dbReference type="InterPro" id="IPR009057">
    <property type="entry name" value="Homeodomain-like_sf"/>
</dbReference>